<feature type="compositionally biased region" description="Basic and acidic residues" evidence="1">
    <location>
        <begin position="94"/>
        <end position="109"/>
    </location>
</feature>
<feature type="compositionally biased region" description="Polar residues" evidence="1">
    <location>
        <begin position="111"/>
        <end position="124"/>
    </location>
</feature>
<name>A0A9W9NZ52_9EURO</name>
<feature type="compositionally biased region" description="Polar residues" evidence="1">
    <location>
        <begin position="49"/>
        <end position="58"/>
    </location>
</feature>
<reference evidence="2" key="1">
    <citation type="submission" date="2022-11" db="EMBL/GenBank/DDBJ databases">
        <authorList>
            <person name="Petersen C."/>
        </authorList>
    </citation>
    <scope>NUCLEOTIDE SEQUENCE</scope>
    <source>
        <strain evidence="2">IBT 19713</strain>
    </source>
</reference>
<evidence type="ECO:0000313" key="3">
    <source>
        <dbReference type="Proteomes" id="UP001150941"/>
    </source>
</evidence>
<dbReference type="GeneID" id="83201953"/>
<dbReference type="Proteomes" id="UP001150941">
    <property type="component" value="Unassembled WGS sequence"/>
</dbReference>
<evidence type="ECO:0000256" key="1">
    <source>
        <dbReference type="SAM" id="MobiDB-lite"/>
    </source>
</evidence>
<dbReference type="EMBL" id="JAPQKS010000004">
    <property type="protein sequence ID" value="KAJ5232397.1"/>
    <property type="molecule type" value="Genomic_DNA"/>
</dbReference>
<dbReference type="AlphaFoldDB" id="A0A9W9NZ52"/>
<evidence type="ECO:0000313" key="2">
    <source>
        <dbReference type="EMBL" id="KAJ5232397.1"/>
    </source>
</evidence>
<comment type="caution">
    <text evidence="2">The sequence shown here is derived from an EMBL/GenBank/DDBJ whole genome shotgun (WGS) entry which is preliminary data.</text>
</comment>
<gene>
    <name evidence="2" type="ORF">N7468_005353</name>
</gene>
<protein>
    <submittedName>
        <fullName evidence="2">Uncharacterized protein</fullName>
    </submittedName>
</protein>
<proteinExistence type="predicted"/>
<feature type="compositionally biased region" description="Polar residues" evidence="1">
    <location>
        <begin position="25"/>
        <end position="38"/>
    </location>
</feature>
<sequence length="124" mass="13286">MQIPVLFETRRGRCSEPDADEEPSSLVSGVIPSNSTKVGNAVEEISRSGALSNPANTSDRGEPTYDAAAKGCSKPLEMPPRHPTSAAGLSTRRHFLELTSEARHPHHLDVPSSQVNQEPTGTRS</sequence>
<dbReference type="RefSeq" id="XP_058330390.1">
    <property type="nucleotide sequence ID" value="XM_058474650.1"/>
</dbReference>
<reference evidence="2" key="2">
    <citation type="journal article" date="2023" name="IMA Fungus">
        <title>Comparative genomic study of the Penicillium genus elucidates a diverse pangenome and 15 lateral gene transfer events.</title>
        <authorList>
            <person name="Petersen C."/>
            <person name="Sorensen T."/>
            <person name="Nielsen M.R."/>
            <person name="Sondergaard T.E."/>
            <person name="Sorensen J.L."/>
            <person name="Fitzpatrick D.A."/>
            <person name="Frisvad J.C."/>
            <person name="Nielsen K.L."/>
        </authorList>
    </citation>
    <scope>NUCLEOTIDE SEQUENCE</scope>
    <source>
        <strain evidence="2">IBT 19713</strain>
    </source>
</reference>
<accession>A0A9W9NZ52</accession>
<keyword evidence="3" id="KW-1185">Reference proteome</keyword>
<organism evidence="2 3">
    <name type="scientific">Penicillium chermesinum</name>
    <dbReference type="NCBI Taxonomy" id="63820"/>
    <lineage>
        <taxon>Eukaryota</taxon>
        <taxon>Fungi</taxon>
        <taxon>Dikarya</taxon>
        <taxon>Ascomycota</taxon>
        <taxon>Pezizomycotina</taxon>
        <taxon>Eurotiomycetes</taxon>
        <taxon>Eurotiomycetidae</taxon>
        <taxon>Eurotiales</taxon>
        <taxon>Aspergillaceae</taxon>
        <taxon>Penicillium</taxon>
    </lineage>
</organism>
<feature type="region of interest" description="Disordered" evidence="1">
    <location>
        <begin position="1"/>
        <end position="124"/>
    </location>
</feature>